<protein>
    <submittedName>
        <fullName evidence="1">Uncharacterized protein</fullName>
    </submittedName>
</protein>
<dbReference type="Proteomes" id="UP001152523">
    <property type="component" value="Unassembled WGS sequence"/>
</dbReference>
<evidence type="ECO:0000313" key="2">
    <source>
        <dbReference type="Proteomes" id="UP001152523"/>
    </source>
</evidence>
<dbReference type="AlphaFoldDB" id="A0AAV0D7G6"/>
<sequence>MTDGQNSCHQSDTLGWNSWEVEPWRQIVGNLGD</sequence>
<evidence type="ECO:0000313" key="1">
    <source>
        <dbReference type="EMBL" id="CAH9094589.1"/>
    </source>
</evidence>
<organism evidence="1 2">
    <name type="scientific">Cuscuta epithymum</name>
    <dbReference type="NCBI Taxonomy" id="186058"/>
    <lineage>
        <taxon>Eukaryota</taxon>
        <taxon>Viridiplantae</taxon>
        <taxon>Streptophyta</taxon>
        <taxon>Embryophyta</taxon>
        <taxon>Tracheophyta</taxon>
        <taxon>Spermatophyta</taxon>
        <taxon>Magnoliopsida</taxon>
        <taxon>eudicotyledons</taxon>
        <taxon>Gunneridae</taxon>
        <taxon>Pentapetalae</taxon>
        <taxon>asterids</taxon>
        <taxon>lamiids</taxon>
        <taxon>Solanales</taxon>
        <taxon>Convolvulaceae</taxon>
        <taxon>Cuscuteae</taxon>
        <taxon>Cuscuta</taxon>
        <taxon>Cuscuta subgen. Cuscuta</taxon>
    </lineage>
</organism>
<comment type="caution">
    <text evidence="1">The sequence shown here is derived from an EMBL/GenBank/DDBJ whole genome shotgun (WGS) entry which is preliminary data.</text>
</comment>
<accession>A0AAV0D7G6</accession>
<dbReference type="EMBL" id="CAMAPF010000082">
    <property type="protein sequence ID" value="CAH9094589.1"/>
    <property type="molecule type" value="Genomic_DNA"/>
</dbReference>
<proteinExistence type="predicted"/>
<keyword evidence="2" id="KW-1185">Reference proteome</keyword>
<gene>
    <name evidence="1" type="ORF">CEPIT_LOCUS12930</name>
</gene>
<name>A0AAV0D7G6_9ASTE</name>
<reference evidence="1" key="1">
    <citation type="submission" date="2022-07" db="EMBL/GenBank/DDBJ databases">
        <authorList>
            <person name="Macas J."/>
            <person name="Novak P."/>
            <person name="Neumann P."/>
        </authorList>
    </citation>
    <scope>NUCLEOTIDE SEQUENCE</scope>
</reference>